<organism evidence="4 5">
    <name type="scientific">Mycolicibacterium arenosum</name>
    <dbReference type="NCBI Taxonomy" id="2952157"/>
    <lineage>
        <taxon>Bacteria</taxon>
        <taxon>Bacillati</taxon>
        <taxon>Actinomycetota</taxon>
        <taxon>Actinomycetes</taxon>
        <taxon>Mycobacteriales</taxon>
        <taxon>Mycobacteriaceae</taxon>
        <taxon>Mycolicibacterium</taxon>
    </lineage>
</organism>
<feature type="signal peptide" evidence="2">
    <location>
        <begin position="1"/>
        <end position="19"/>
    </location>
</feature>
<dbReference type="Proteomes" id="UP001651690">
    <property type="component" value="Unassembled WGS sequence"/>
</dbReference>
<evidence type="ECO:0000313" key="4">
    <source>
        <dbReference type="EMBL" id="MCP9272390.1"/>
    </source>
</evidence>
<protein>
    <submittedName>
        <fullName evidence="4">DUF305 domain-containing protein</fullName>
    </submittedName>
</protein>
<gene>
    <name evidence="4" type="ORF">NM203_09345</name>
</gene>
<proteinExistence type="predicted"/>
<sequence length="197" mass="20869">MKSFVAALAALAMALFVSACTTPASDGHTDHPHGAETPVVSGQPADFNDADVTFATMMIPHHEQAVDLSEMVPTRTTNPEVIALAQTISAAQGPEIETMKVLLVQWNAGEAGGHEGHDMSSMQGMVDTATMEKLQTLNGDAFDKLWLQSMIAHHEGAIVMADAELKDGASADAKRLAQQIVTAQQAEITSMKQMLGD</sequence>
<dbReference type="Pfam" id="PF03713">
    <property type="entry name" value="DUF305"/>
    <property type="match status" value="1"/>
</dbReference>
<evidence type="ECO:0000256" key="1">
    <source>
        <dbReference type="SAM" id="MobiDB-lite"/>
    </source>
</evidence>
<accession>A0ABT1M0K2</accession>
<evidence type="ECO:0000313" key="5">
    <source>
        <dbReference type="Proteomes" id="UP001651690"/>
    </source>
</evidence>
<feature type="chain" id="PRO_5046034790" evidence="2">
    <location>
        <begin position="20"/>
        <end position="197"/>
    </location>
</feature>
<dbReference type="InterPro" id="IPR005183">
    <property type="entry name" value="DUF305_CopM-like"/>
</dbReference>
<dbReference type="PANTHER" id="PTHR36933:SF1">
    <property type="entry name" value="SLL0788 PROTEIN"/>
    <property type="match status" value="1"/>
</dbReference>
<dbReference type="PANTHER" id="PTHR36933">
    <property type="entry name" value="SLL0788 PROTEIN"/>
    <property type="match status" value="1"/>
</dbReference>
<dbReference type="Gene3D" id="1.20.1260.10">
    <property type="match status" value="1"/>
</dbReference>
<dbReference type="InterPro" id="IPR012347">
    <property type="entry name" value="Ferritin-like"/>
</dbReference>
<feature type="domain" description="DUF305" evidence="3">
    <location>
        <begin position="51"/>
        <end position="195"/>
    </location>
</feature>
<dbReference type="EMBL" id="JANDBD010000003">
    <property type="protein sequence ID" value="MCP9272390.1"/>
    <property type="molecule type" value="Genomic_DNA"/>
</dbReference>
<name>A0ABT1M0K2_9MYCO</name>
<reference evidence="4 5" key="1">
    <citation type="submission" date="2022-06" db="EMBL/GenBank/DDBJ databases">
        <title>Mycolicibacterium sp. CAU 1645 isolated from seawater.</title>
        <authorList>
            <person name="Kim W."/>
        </authorList>
    </citation>
    <scope>NUCLEOTIDE SEQUENCE [LARGE SCALE GENOMIC DNA]</scope>
    <source>
        <strain evidence="4 5">CAU 1645</strain>
    </source>
</reference>
<dbReference type="PROSITE" id="PS51257">
    <property type="entry name" value="PROKAR_LIPOPROTEIN"/>
    <property type="match status" value="1"/>
</dbReference>
<comment type="caution">
    <text evidence="4">The sequence shown here is derived from an EMBL/GenBank/DDBJ whole genome shotgun (WGS) entry which is preliminary data.</text>
</comment>
<evidence type="ECO:0000259" key="3">
    <source>
        <dbReference type="Pfam" id="PF03713"/>
    </source>
</evidence>
<evidence type="ECO:0000256" key="2">
    <source>
        <dbReference type="SAM" id="SignalP"/>
    </source>
</evidence>
<keyword evidence="2" id="KW-0732">Signal</keyword>
<dbReference type="RefSeq" id="WP_255059571.1">
    <property type="nucleotide sequence ID" value="NZ_JANDBD010000003.1"/>
</dbReference>
<feature type="region of interest" description="Disordered" evidence="1">
    <location>
        <begin position="23"/>
        <end position="44"/>
    </location>
</feature>
<keyword evidence="5" id="KW-1185">Reference proteome</keyword>